<name>A0ABY9GLJ5_9PSED</name>
<evidence type="ECO:0000313" key="1">
    <source>
        <dbReference type="EMBL" id="WLI16402.1"/>
    </source>
</evidence>
<keyword evidence="2" id="KW-1185">Reference proteome</keyword>
<accession>A0ABY9GLJ5</accession>
<dbReference type="EMBL" id="CP117430">
    <property type="protein sequence ID" value="WLI16402.1"/>
    <property type="molecule type" value="Genomic_DNA"/>
</dbReference>
<dbReference type="RefSeq" id="WP_305422044.1">
    <property type="nucleotide sequence ID" value="NZ_CP117430.1"/>
</dbReference>
<reference evidence="1 2" key="1">
    <citation type="submission" date="2023-02" db="EMBL/GenBank/DDBJ databases">
        <title>Evolution of Hrp T3SS in non-pathogenic Pseudomonas fluorescens.</title>
        <authorList>
            <person name="Liao K."/>
            <person name="Wei H."/>
            <person name="Gu Y."/>
        </authorList>
    </citation>
    <scope>NUCLEOTIDE SEQUENCE [LARGE SCALE GENOMIC DNA]</scope>
    <source>
        <strain evidence="1 2">FP607</strain>
    </source>
</reference>
<proteinExistence type="predicted"/>
<dbReference type="Proteomes" id="UP001230768">
    <property type="component" value="Chromosome"/>
</dbReference>
<evidence type="ECO:0000313" key="2">
    <source>
        <dbReference type="Proteomes" id="UP001230768"/>
    </source>
</evidence>
<evidence type="ECO:0008006" key="3">
    <source>
        <dbReference type="Google" id="ProtNLM"/>
    </source>
</evidence>
<gene>
    <name evidence="1" type="ORF">PSH88_18870</name>
</gene>
<sequence>MEQVTDKDADDAIELLNRFLRDSLDVNAREVPDIDHVKLAVDALILWNNFDQSDYEIQRLIRVLNSKKAISFAELNTQLKPFAEWTSELRSYENARAAFVGPFPDDPF</sequence>
<protein>
    <recommendedName>
        <fullName evidence="3">Immunity protein 30 domain-containing protein</fullName>
    </recommendedName>
</protein>
<organism evidence="1 2">
    <name type="scientific">Pseudomonas wuhanensis</name>
    <dbReference type="NCBI Taxonomy" id="2954098"/>
    <lineage>
        <taxon>Bacteria</taxon>
        <taxon>Pseudomonadati</taxon>
        <taxon>Pseudomonadota</taxon>
        <taxon>Gammaproteobacteria</taxon>
        <taxon>Pseudomonadales</taxon>
        <taxon>Pseudomonadaceae</taxon>
        <taxon>Pseudomonas</taxon>
    </lineage>
</organism>